<protein>
    <submittedName>
        <fullName evidence="1">Uncharacterized protein</fullName>
    </submittedName>
</protein>
<dbReference type="Proteomes" id="UP001139981">
    <property type="component" value="Unassembled WGS sequence"/>
</dbReference>
<evidence type="ECO:0000313" key="2">
    <source>
        <dbReference type="Proteomes" id="UP001139981"/>
    </source>
</evidence>
<proteinExistence type="predicted"/>
<reference evidence="1" key="1">
    <citation type="submission" date="2022-07" db="EMBL/GenBank/DDBJ databases">
        <title>Phylogenomic reconstructions and comparative analyses of Kickxellomycotina fungi.</title>
        <authorList>
            <person name="Reynolds N.K."/>
            <person name="Stajich J.E."/>
            <person name="Barry K."/>
            <person name="Grigoriev I.V."/>
            <person name="Crous P."/>
            <person name="Smith M.E."/>
        </authorList>
    </citation>
    <scope>NUCLEOTIDE SEQUENCE</scope>
    <source>
        <strain evidence="1">CBS 190363</strain>
    </source>
</reference>
<organism evidence="1 2">
    <name type="scientific">Coemansia aciculifera</name>
    <dbReference type="NCBI Taxonomy" id="417176"/>
    <lineage>
        <taxon>Eukaryota</taxon>
        <taxon>Fungi</taxon>
        <taxon>Fungi incertae sedis</taxon>
        <taxon>Zoopagomycota</taxon>
        <taxon>Kickxellomycotina</taxon>
        <taxon>Kickxellomycetes</taxon>
        <taxon>Kickxellales</taxon>
        <taxon>Kickxellaceae</taxon>
        <taxon>Coemansia</taxon>
    </lineage>
</organism>
<accession>A0ACC1M287</accession>
<evidence type="ECO:0000313" key="1">
    <source>
        <dbReference type="EMBL" id="KAJ2891904.1"/>
    </source>
</evidence>
<comment type="caution">
    <text evidence="1">The sequence shown here is derived from an EMBL/GenBank/DDBJ whole genome shotgun (WGS) entry which is preliminary data.</text>
</comment>
<dbReference type="EMBL" id="JANBVB010000861">
    <property type="protein sequence ID" value="KAJ2891904.1"/>
    <property type="molecule type" value="Genomic_DNA"/>
</dbReference>
<sequence>FLPWARTVAKLPEASLEELCANADVMQALLQTLVTHAELNGFGTDEQLGAIFIEPTPFREKNCGLYTSMLKLKRKEVVKHYNEQLQQMFAEVGKV</sequence>
<keyword evidence="2" id="KW-1185">Reference proteome</keyword>
<gene>
    <name evidence="1" type="ORF">IWW38_003424</name>
</gene>
<name>A0ACC1M287_9FUNG</name>
<feature type="non-terminal residue" evidence="1">
    <location>
        <position position="1"/>
    </location>
</feature>